<accession>X0UCU0</accession>
<organism evidence="1">
    <name type="scientific">marine sediment metagenome</name>
    <dbReference type="NCBI Taxonomy" id="412755"/>
    <lineage>
        <taxon>unclassified sequences</taxon>
        <taxon>metagenomes</taxon>
        <taxon>ecological metagenomes</taxon>
    </lineage>
</organism>
<sequence length="98" mass="11627">ESIRVYGLWRPGLTQARRDLCHQIRDCIEEIKSDRNLLNNIIILLSQMPDNDILLHIRNNIEQGIVNHMAELSRFQNDHKPYSEMAKQLVARFLQEIY</sequence>
<reference evidence="1" key="1">
    <citation type="journal article" date="2014" name="Front. Microbiol.">
        <title>High frequency of phylogenetically diverse reductive dehalogenase-homologous genes in deep subseafloor sedimentary metagenomes.</title>
        <authorList>
            <person name="Kawai M."/>
            <person name="Futagami T."/>
            <person name="Toyoda A."/>
            <person name="Takaki Y."/>
            <person name="Nishi S."/>
            <person name="Hori S."/>
            <person name="Arai W."/>
            <person name="Tsubouchi T."/>
            <person name="Morono Y."/>
            <person name="Uchiyama I."/>
            <person name="Ito T."/>
            <person name="Fujiyama A."/>
            <person name="Inagaki F."/>
            <person name="Takami H."/>
        </authorList>
    </citation>
    <scope>NUCLEOTIDE SEQUENCE</scope>
    <source>
        <strain evidence="1">Expedition CK06-06</strain>
    </source>
</reference>
<name>X0UCU0_9ZZZZ</name>
<dbReference type="EMBL" id="BARS01018924">
    <property type="protein sequence ID" value="GAF86290.1"/>
    <property type="molecule type" value="Genomic_DNA"/>
</dbReference>
<comment type="caution">
    <text evidence="1">The sequence shown here is derived from an EMBL/GenBank/DDBJ whole genome shotgun (WGS) entry which is preliminary data.</text>
</comment>
<gene>
    <name evidence="1" type="ORF">S01H1_30720</name>
</gene>
<proteinExistence type="predicted"/>
<feature type="non-terminal residue" evidence="1">
    <location>
        <position position="1"/>
    </location>
</feature>
<protein>
    <submittedName>
        <fullName evidence="1">Uncharacterized protein</fullName>
    </submittedName>
</protein>
<dbReference type="AlphaFoldDB" id="X0UCU0"/>
<evidence type="ECO:0000313" key="1">
    <source>
        <dbReference type="EMBL" id="GAF86290.1"/>
    </source>
</evidence>